<dbReference type="AlphaFoldDB" id="A0A410DVD8"/>
<dbReference type="Gene3D" id="3.20.20.300">
    <property type="entry name" value="Glycoside hydrolase, family 3, N-terminal domain"/>
    <property type="match status" value="1"/>
</dbReference>
<dbReference type="InterPro" id="IPR036881">
    <property type="entry name" value="Glyco_hydro_3_C_sf"/>
</dbReference>
<dbReference type="InterPro" id="IPR002772">
    <property type="entry name" value="Glyco_hydro_3_C"/>
</dbReference>
<evidence type="ECO:0000259" key="4">
    <source>
        <dbReference type="SMART" id="SM01217"/>
    </source>
</evidence>
<dbReference type="PANTHER" id="PTHR42721:SF3">
    <property type="entry name" value="BETA-D-XYLOSIDASE 5-RELATED"/>
    <property type="match status" value="1"/>
</dbReference>
<dbReference type="SUPFAM" id="SSF49785">
    <property type="entry name" value="Galactose-binding domain-like"/>
    <property type="match status" value="1"/>
</dbReference>
<evidence type="ECO:0000256" key="1">
    <source>
        <dbReference type="ARBA" id="ARBA00005336"/>
    </source>
</evidence>
<evidence type="ECO:0000313" key="5">
    <source>
        <dbReference type="EMBL" id="QAA33074.1"/>
    </source>
</evidence>
<dbReference type="Gene3D" id="2.60.40.10">
    <property type="entry name" value="Immunoglobulins"/>
    <property type="match status" value="1"/>
</dbReference>
<dbReference type="CDD" id="cd23343">
    <property type="entry name" value="beta-trefoil_FSCN_BglX-like"/>
    <property type="match status" value="1"/>
</dbReference>
<dbReference type="Gene3D" id="2.60.120.260">
    <property type="entry name" value="Galactose-binding domain-like"/>
    <property type="match status" value="1"/>
</dbReference>
<dbReference type="InterPro" id="IPR044993">
    <property type="entry name" value="BXL"/>
</dbReference>
<dbReference type="CDD" id="cd04084">
    <property type="entry name" value="CBM6_xylanase-like"/>
    <property type="match status" value="1"/>
</dbReference>
<evidence type="ECO:0000313" key="6">
    <source>
        <dbReference type="Proteomes" id="UP000286268"/>
    </source>
</evidence>
<dbReference type="Pfam" id="PF14310">
    <property type="entry name" value="Fn3-like"/>
    <property type="match status" value="1"/>
</dbReference>
<name>A0A410DVD8_9CLOT</name>
<dbReference type="SUPFAM" id="SSF51445">
    <property type="entry name" value="(Trans)glycosidases"/>
    <property type="match status" value="1"/>
</dbReference>
<feature type="domain" description="Fibronectin type III-like" evidence="4">
    <location>
        <begin position="744"/>
        <end position="814"/>
    </location>
</feature>
<keyword evidence="2" id="KW-0732">Signal</keyword>
<gene>
    <name evidence="5" type="ORF">C1I91_16315</name>
</gene>
<dbReference type="OrthoDB" id="9805821at2"/>
<dbReference type="SUPFAM" id="SSF52279">
    <property type="entry name" value="Beta-D-glucan exohydrolase, C-terminal domain"/>
    <property type="match status" value="1"/>
</dbReference>
<dbReference type="Proteomes" id="UP000286268">
    <property type="component" value="Chromosome"/>
</dbReference>
<dbReference type="GO" id="GO:0008422">
    <property type="term" value="F:beta-glucosidase activity"/>
    <property type="evidence" value="ECO:0007669"/>
    <property type="project" value="UniProtKB-ARBA"/>
</dbReference>
<dbReference type="GO" id="GO:0046556">
    <property type="term" value="F:alpha-L-arabinofuranosidase activity"/>
    <property type="evidence" value="ECO:0007669"/>
    <property type="project" value="TreeGrafter"/>
</dbReference>
<dbReference type="EMBL" id="CP025746">
    <property type="protein sequence ID" value="QAA33074.1"/>
    <property type="molecule type" value="Genomic_DNA"/>
</dbReference>
<dbReference type="GO" id="GO:0009044">
    <property type="term" value="F:xylan 1,4-beta-xylosidase activity"/>
    <property type="evidence" value="ECO:0007669"/>
    <property type="project" value="InterPro"/>
</dbReference>
<keyword evidence="6" id="KW-1185">Reference proteome</keyword>
<keyword evidence="3" id="KW-0378">Hydrolase</keyword>
<accession>A0A410DVD8</accession>
<comment type="similarity">
    <text evidence="1">Belongs to the glycosyl hydrolase 3 family.</text>
</comment>
<evidence type="ECO:0000256" key="3">
    <source>
        <dbReference type="ARBA" id="ARBA00022801"/>
    </source>
</evidence>
<dbReference type="InterPro" id="IPR026891">
    <property type="entry name" value="Fn3-like"/>
</dbReference>
<protein>
    <submittedName>
        <fullName evidence="5">Beta-glucosidase</fullName>
    </submittedName>
</protein>
<dbReference type="GO" id="GO:0045493">
    <property type="term" value="P:xylan catabolic process"/>
    <property type="evidence" value="ECO:0007669"/>
    <property type="project" value="InterPro"/>
</dbReference>
<dbReference type="InterPro" id="IPR036962">
    <property type="entry name" value="Glyco_hydro_3_N_sf"/>
</dbReference>
<dbReference type="Pfam" id="PF00933">
    <property type="entry name" value="Glyco_hydro_3"/>
    <property type="match status" value="1"/>
</dbReference>
<organism evidence="5 6">
    <name type="scientific">Clostridium manihotivorum</name>
    <dbReference type="NCBI Taxonomy" id="2320868"/>
    <lineage>
        <taxon>Bacteria</taxon>
        <taxon>Bacillati</taxon>
        <taxon>Bacillota</taxon>
        <taxon>Clostridia</taxon>
        <taxon>Eubacteriales</taxon>
        <taxon>Clostridiaceae</taxon>
        <taxon>Clostridium</taxon>
    </lineage>
</organism>
<dbReference type="PANTHER" id="PTHR42721">
    <property type="entry name" value="SUGAR HYDROLASE-RELATED"/>
    <property type="match status" value="1"/>
</dbReference>
<dbReference type="GO" id="GO:0031222">
    <property type="term" value="P:arabinan catabolic process"/>
    <property type="evidence" value="ECO:0007669"/>
    <property type="project" value="TreeGrafter"/>
</dbReference>
<dbReference type="InterPro" id="IPR008979">
    <property type="entry name" value="Galactose-bd-like_sf"/>
</dbReference>
<dbReference type="RefSeq" id="WP_128213804.1">
    <property type="nucleotide sequence ID" value="NZ_CP025746.1"/>
</dbReference>
<dbReference type="FunFam" id="2.60.40.10:FF:000495">
    <property type="entry name" value="Periplasmic beta-glucosidase"/>
    <property type="match status" value="1"/>
</dbReference>
<reference evidence="5 6" key="1">
    <citation type="submission" date="2018-01" db="EMBL/GenBank/DDBJ databases">
        <title>Genome Sequencing and Assembly of Anaerobacter polyendosporus strain CT4.</title>
        <authorList>
            <person name="Tachaapaikoon C."/>
            <person name="Sutheeworapong S."/>
            <person name="Jenjaroenpun P."/>
            <person name="Wongsurawat T."/>
            <person name="Nookeaw I."/>
            <person name="Cheawchanlertfa P."/>
            <person name="Kosugi A."/>
            <person name="Cheevadhanarak S."/>
            <person name="Ratanakhanokchai K."/>
        </authorList>
    </citation>
    <scope>NUCLEOTIDE SEQUENCE [LARGE SCALE GENOMIC DNA]</scope>
    <source>
        <strain evidence="5 6">CT4</strain>
    </source>
</reference>
<dbReference type="Gene3D" id="2.60.120.380">
    <property type="match status" value="1"/>
</dbReference>
<dbReference type="PRINTS" id="PR00133">
    <property type="entry name" value="GLHYDRLASE3"/>
</dbReference>
<dbReference type="InterPro" id="IPR013783">
    <property type="entry name" value="Ig-like_fold"/>
</dbReference>
<dbReference type="KEGG" id="cmah:C1I91_16315"/>
<dbReference type="SMART" id="SM01217">
    <property type="entry name" value="Fn3_like"/>
    <property type="match status" value="1"/>
</dbReference>
<sequence>MKQDIFDVNKYKYPYLNPTLPLEDRIKDLISRMTLEEKISMIPTSQGAVERLGIKKYGVGGEAAHGVVSPLGTATVFPQPQGLSCTWDSELMKDIGNVIGDEARVYYKKNNEEGGLTLWAPTIDMERDPRWGRTEEAYGEDPCLTGKLSAELIKGMQGEDDFYLKLVPAPKHFYGNNNEEGRIYCSSSIDPRNKHEYYLKAFEKAFTEGKAYSMMTAYNEINGRPCIVNPEVKTIVKKKWGCDGFIVCDGGDMSQTVEFHKYYETHAETIANAIKNGVDVMTDDRDLVIKSTKEAIDKELLCEEDLDRALDNIFKVRFRLGQFDPAELNPYSNISEKVLNCEKHKALAKKAAKEAIVLLKNENNTLPLNKNKLNNIAIIGPLADVVYRDWYTGKHEYKVTPLQGIKNMLEGCEVSYCSGNDIVKISDISGERYLKVSSEKKVSLDNIDADKADEFELADWGWESCTLKALKEERYLTTDDKEIHATAEEVFGWFVKEIIKVKEVDEDKVEIRTWNDKSIYTDEQLGLKVLEDSTNNSRCEKDKLNCLNDNFKLEKVRDGIEDAVDVAKNSDVAIVFVGNNPVINGKEEIDRTDINLPDSQEQLVKEVYKANPNTVVVVVGSYPFSINEINNNIPAIMYTAHGCQELGNAIAEVIFGQYSPAGRLSMTWYSSLKDLPPINDYDIIKGKRTYMYYDGKPLYSFGHGLTYTQFKYSDLKVSSEKLAEDEEFTLTLKVKNTGNFDSDEVVQVYIRADKPSVKRPYKELKAFKRVNIKAGQQKELEFNIKVNELAFWDVRSESYLVESGNYTIMVGSSSEDIRLQKSVEIWGKTLMRRQCKTEILAVNYDDYNDVFIDEWKECKDCVVAKSDYSYLRFNDFEFCESNKVCELVISNNKEGKIELFLDSIDGVSIGKCKVEENREFDCLKIISFDIKPYTGMHDLFIKLSSEMKIRSFIIK</sequence>
<proteinExistence type="inferred from homology"/>
<dbReference type="InterPro" id="IPR001764">
    <property type="entry name" value="Glyco_hydro_3_N"/>
</dbReference>
<dbReference type="Gene3D" id="3.40.50.1700">
    <property type="entry name" value="Glycoside hydrolase family 3 C-terminal domain"/>
    <property type="match status" value="1"/>
</dbReference>
<evidence type="ECO:0000256" key="2">
    <source>
        <dbReference type="ARBA" id="ARBA00022729"/>
    </source>
</evidence>
<dbReference type="InterPro" id="IPR017853">
    <property type="entry name" value="GH"/>
</dbReference>
<dbReference type="Pfam" id="PF01915">
    <property type="entry name" value="Glyco_hydro_3_C"/>
    <property type="match status" value="1"/>
</dbReference>